<accession>A0A2D0XNV4</accession>
<gene>
    <name evidence="1" type="primary">orf92R</name>
</gene>
<sequence>MRNLLKGSDRPAWAHAPYYLSQIRHER</sequence>
<proteinExistence type="predicted"/>
<dbReference type="Proteomes" id="UP000317019">
    <property type="component" value="Segment"/>
</dbReference>
<protein>
    <submittedName>
        <fullName evidence="1">Uncharacterized protein</fullName>
    </submittedName>
</protein>
<dbReference type="EMBL" id="MF125269">
    <property type="protein sequence ID" value="ASH98915.1"/>
    <property type="molecule type" value="Genomic_DNA"/>
</dbReference>
<organism evidence="1">
    <name type="scientific">Common midwife toad virus</name>
    <dbReference type="NCBI Taxonomy" id="540070"/>
    <lineage>
        <taxon>Viruses</taxon>
        <taxon>Varidnaviria</taxon>
        <taxon>Bamfordvirae</taxon>
        <taxon>Nucleocytoviricota</taxon>
        <taxon>Megaviricetes</taxon>
        <taxon>Pimascovirales</taxon>
        <taxon>Pimascovirales incertae sedis</taxon>
        <taxon>Iridoviridae</taxon>
        <taxon>Alphairidovirinae</taxon>
        <taxon>Ranavirus</taxon>
        <taxon>Ranavirus alytes1</taxon>
    </lineage>
</organism>
<evidence type="ECO:0000313" key="1">
    <source>
        <dbReference type="EMBL" id="ASH98915.1"/>
    </source>
</evidence>
<name>A0A2D0XNV4_9VIRU</name>
<reference evidence="1" key="1">
    <citation type="submission" date="2017-05" db="EMBL/GenBank/DDBJ databases">
        <title>Comparative genomics and virulence of Dutch common midwife toad ranaviruses.</title>
        <authorList>
            <person name="Saucedo B."/>
            <person name="Suarez N."/>
            <person name="Hughes J."/>
            <person name="van Beurden S.J."/>
        </authorList>
    </citation>
    <scope>NUCLEOTIDE SEQUENCE</scope>
    <source>
        <strain evidence="1">Pe/2015/Netherlands/UU3151009019</strain>
    </source>
</reference>